<proteinExistence type="inferred from homology"/>
<gene>
    <name evidence="7" type="ORF">D1869_09145</name>
    <name evidence="6" type="ORF">HNQ62_002468</name>
</gene>
<evidence type="ECO:0000313" key="7">
    <source>
        <dbReference type="EMBL" id="QGR17341.1"/>
    </source>
</evidence>
<protein>
    <submittedName>
        <fullName evidence="7">FAD-dependent oxidoreductase</fullName>
    </submittedName>
    <submittedName>
        <fullName evidence="6">Glycine/D-amino acid oxidase-like deaminating enzyme</fullName>
    </submittedName>
</protein>
<accession>A0A650CHH6</accession>
<dbReference type="Proteomes" id="UP000427373">
    <property type="component" value="Chromosome"/>
</dbReference>
<sequence>MKVGIVGGGIVGLFTAYYLLKEEAEVTIFEKDFLGSGSIHAAGLIEPYRFDRINTTGMIIKMLKYMSKRVTSLKSLNKAWVIELFKNLDKEPPSEAWETIREMALFSLKEYKRLAEEKNDFDYEESGLLEIYSDEKELEKGIIEEKKSPFRPKFEIMEIKGFAGGIYFPELSKVDTHKFIDRITKEIKDAKVVNVSVDKVSKDGKVYYAGKEEKFDKVVLSAGVWLKNIGLPITAFKGYGYRVKGEMKVNYPSVLAELGVAVVKNSDFIKITGGFDGDFSTDSSRAEIFLNYAKSLVNISYVYDLYMGYRPCSPDGFPVIGKIGNVVISTGACRLGWSYAPSMGNMTSDLVLDRKNDFGYLSRFIGGRNLSL</sequence>
<comment type="similarity">
    <text evidence="2">Belongs to the DadA oxidoreductase family.</text>
</comment>
<dbReference type="GO" id="GO:0005737">
    <property type="term" value="C:cytoplasm"/>
    <property type="evidence" value="ECO:0007669"/>
    <property type="project" value="TreeGrafter"/>
</dbReference>
<evidence type="ECO:0000256" key="2">
    <source>
        <dbReference type="ARBA" id="ARBA00009410"/>
    </source>
</evidence>
<dbReference type="GO" id="GO:0016491">
    <property type="term" value="F:oxidoreductase activity"/>
    <property type="evidence" value="ECO:0007669"/>
    <property type="project" value="UniProtKB-KW"/>
</dbReference>
<evidence type="ECO:0000256" key="1">
    <source>
        <dbReference type="ARBA" id="ARBA00001974"/>
    </source>
</evidence>
<evidence type="ECO:0000259" key="5">
    <source>
        <dbReference type="Pfam" id="PF01266"/>
    </source>
</evidence>
<dbReference type="PANTHER" id="PTHR13847:SF286">
    <property type="entry name" value="D-AMINO ACID DEHYDROGENASE"/>
    <property type="match status" value="1"/>
</dbReference>
<dbReference type="EMBL" id="CP045484">
    <property type="protein sequence ID" value="QGR17341.1"/>
    <property type="molecule type" value="Genomic_DNA"/>
</dbReference>
<dbReference type="PANTHER" id="PTHR13847">
    <property type="entry name" value="SARCOSINE DEHYDROGENASE-RELATED"/>
    <property type="match status" value="1"/>
</dbReference>
<dbReference type="Gene3D" id="3.30.9.10">
    <property type="entry name" value="D-Amino Acid Oxidase, subunit A, domain 2"/>
    <property type="match status" value="1"/>
</dbReference>
<comment type="cofactor">
    <cofactor evidence="1">
        <name>FAD</name>
        <dbReference type="ChEBI" id="CHEBI:57692"/>
    </cofactor>
</comment>
<dbReference type="KEGG" id="soh:D1869_09145"/>
<evidence type="ECO:0000313" key="8">
    <source>
        <dbReference type="Proteomes" id="UP000427373"/>
    </source>
</evidence>
<dbReference type="InterPro" id="IPR036188">
    <property type="entry name" value="FAD/NAD-bd_sf"/>
</dbReference>
<dbReference type="Proteomes" id="UP000582213">
    <property type="component" value="Unassembled WGS sequence"/>
</dbReference>
<dbReference type="GeneID" id="42801407"/>
<evidence type="ECO:0000256" key="4">
    <source>
        <dbReference type="ARBA" id="ARBA00023002"/>
    </source>
</evidence>
<evidence type="ECO:0000313" key="6">
    <source>
        <dbReference type="EMBL" id="MBB5254694.1"/>
    </source>
</evidence>
<reference evidence="7 8" key="1">
    <citation type="submission" date="2019-10" db="EMBL/GenBank/DDBJ databases">
        <title>Genome Sequences from Six Type Strain Members of the Archaeal Family Sulfolobaceae: Acidianus ambivalens, Acidianus infernus, Metallosphaera prunae, Stygiolobus azoricus, Sulfolobus metallicus, and Sulfurisphaera ohwakuensis.</title>
        <authorList>
            <person name="Counts J.A."/>
            <person name="Kelly R.M."/>
        </authorList>
    </citation>
    <scope>NUCLEOTIDE SEQUENCE [LARGE SCALE GENOMIC DNA]</scope>
    <source>
        <strain evidence="7 8">TA-1</strain>
    </source>
</reference>
<organism evidence="7 8">
    <name type="scientific">Sulfurisphaera ohwakuensis</name>
    <dbReference type="NCBI Taxonomy" id="69656"/>
    <lineage>
        <taxon>Archaea</taxon>
        <taxon>Thermoproteota</taxon>
        <taxon>Thermoprotei</taxon>
        <taxon>Sulfolobales</taxon>
        <taxon>Sulfolobaceae</taxon>
        <taxon>Sulfurisphaera</taxon>
    </lineage>
</organism>
<reference evidence="6 9" key="2">
    <citation type="submission" date="2020-08" db="EMBL/GenBank/DDBJ databases">
        <title>Genomic Encyclopedia of Type Strains, Phase IV (KMG-IV): sequencing the most valuable type-strain genomes for metagenomic binning, comparative biology and taxonomic classification.</title>
        <authorList>
            <person name="Goeker M."/>
        </authorList>
    </citation>
    <scope>NUCLEOTIDE SEQUENCE [LARGE SCALE GENOMIC DNA]</scope>
    <source>
        <strain evidence="6 9">DSM 12421</strain>
    </source>
</reference>
<keyword evidence="3" id="KW-0285">Flavoprotein</keyword>
<dbReference type="AlphaFoldDB" id="A0A650CHH6"/>
<name>A0A650CHH6_SULOH</name>
<keyword evidence="4" id="KW-0560">Oxidoreductase</keyword>
<dbReference type="OrthoDB" id="168391at2157"/>
<feature type="domain" description="FAD dependent oxidoreductase" evidence="5">
    <location>
        <begin position="3"/>
        <end position="350"/>
    </location>
</feature>
<evidence type="ECO:0000313" key="9">
    <source>
        <dbReference type="Proteomes" id="UP000582213"/>
    </source>
</evidence>
<dbReference type="Gene3D" id="3.50.50.60">
    <property type="entry name" value="FAD/NAD(P)-binding domain"/>
    <property type="match status" value="1"/>
</dbReference>
<evidence type="ECO:0000256" key="3">
    <source>
        <dbReference type="ARBA" id="ARBA00022630"/>
    </source>
</evidence>
<dbReference type="InterPro" id="IPR006076">
    <property type="entry name" value="FAD-dep_OxRdtase"/>
</dbReference>
<dbReference type="EMBL" id="JACHFY010000021">
    <property type="protein sequence ID" value="MBB5254694.1"/>
    <property type="molecule type" value="Genomic_DNA"/>
</dbReference>
<dbReference type="Pfam" id="PF01266">
    <property type="entry name" value="DAO"/>
    <property type="match status" value="1"/>
</dbReference>
<keyword evidence="8" id="KW-1185">Reference proteome</keyword>
<dbReference type="RefSeq" id="WP_156014828.1">
    <property type="nucleotide sequence ID" value="NZ_CP045484.1"/>
</dbReference>
<dbReference type="SUPFAM" id="SSF51971">
    <property type="entry name" value="Nucleotide-binding domain"/>
    <property type="match status" value="1"/>
</dbReference>